<feature type="transmembrane region" description="Helical" evidence="1">
    <location>
        <begin position="256"/>
        <end position="276"/>
    </location>
</feature>
<evidence type="ECO:0000313" key="3">
    <source>
        <dbReference type="EMBL" id="SMD43256.1"/>
    </source>
</evidence>
<dbReference type="OrthoDB" id="9813550at2"/>
<reference evidence="4" key="1">
    <citation type="submission" date="2017-04" db="EMBL/GenBank/DDBJ databases">
        <authorList>
            <person name="Varghese N."/>
            <person name="Submissions S."/>
        </authorList>
    </citation>
    <scope>NUCLEOTIDE SEQUENCE [LARGE SCALE GENOMIC DNA]</scope>
    <source>
        <strain evidence="4">DSM 16537</strain>
    </source>
</reference>
<dbReference type="SUPFAM" id="SSF53448">
    <property type="entry name" value="Nucleotide-diphospho-sugar transferases"/>
    <property type="match status" value="1"/>
</dbReference>
<dbReference type="RefSeq" id="WP_084119994.1">
    <property type="nucleotide sequence ID" value="NZ_LT838813.1"/>
</dbReference>
<dbReference type="InterPro" id="IPR029044">
    <property type="entry name" value="Nucleotide-diphossugar_trans"/>
</dbReference>
<accession>A0A1W2H464</accession>
<feature type="transmembrane region" description="Helical" evidence="1">
    <location>
        <begin position="288"/>
        <end position="314"/>
    </location>
</feature>
<evidence type="ECO:0000259" key="2">
    <source>
        <dbReference type="Pfam" id="PF00535"/>
    </source>
</evidence>
<dbReference type="EMBL" id="LT838813">
    <property type="protein sequence ID" value="SMD43256.1"/>
    <property type="molecule type" value="Genomic_DNA"/>
</dbReference>
<keyword evidence="1" id="KW-0812">Transmembrane</keyword>
<dbReference type="Proteomes" id="UP000192333">
    <property type="component" value="Chromosome I"/>
</dbReference>
<name>A0A1W2H464_9BACT</name>
<keyword evidence="1" id="KW-1133">Transmembrane helix</keyword>
<evidence type="ECO:0000256" key="1">
    <source>
        <dbReference type="SAM" id="Phobius"/>
    </source>
</evidence>
<keyword evidence="4" id="KW-1185">Reference proteome</keyword>
<dbReference type="Gene3D" id="3.90.550.10">
    <property type="entry name" value="Spore Coat Polysaccharide Biosynthesis Protein SpsA, Chain A"/>
    <property type="match status" value="1"/>
</dbReference>
<proteinExistence type="predicted"/>
<gene>
    <name evidence="3" type="ORF">SAMN00777080_1841</name>
</gene>
<dbReference type="AlphaFoldDB" id="A0A1W2H464"/>
<dbReference type="InterPro" id="IPR050834">
    <property type="entry name" value="Glycosyltransf_2"/>
</dbReference>
<dbReference type="InterPro" id="IPR001173">
    <property type="entry name" value="Glyco_trans_2-like"/>
</dbReference>
<sequence length="323" mass="36624">MFFSVIIPVYNRRIEIKELLESLLRQDYADFEVIIVEDGSDFTCKDIYDFFKDKIQISYHFIENIGQGFARNFGMKKAAGDYFVMFDSDCIIPPHYFTVLAKALKERKLDAHGGPDAAEESFSAFQKAINYSMTSFLTTGGIRGKMKDPAKYEARGYNMGLSKRAFEASEGFVDPNSGEDIELSIRLKKLGFNLELVEEAFVYHKRKNTLLSFFKQSFSFGSNRINVSRFHPEAVKLVHILPAIFLLGWLHGLVFLLLASSVFLIFLIGYSAWLILVFIDSGFRNSSIWVGLISMITSFGQLSFYGAGLIFGFMNKLATEGLE</sequence>
<keyword evidence="3" id="KW-0808">Transferase</keyword>
<dbReference type="Pfam" id="PF00535">
    <property type="entry name" value="Glycos_transf_2"/>
    <property type="match status" value="1"/>
</dbReference>
<protein>
    <submittedName>
        <fullName evidence="3">Glycosyltransferase, catalytic subunit of cellulose synthase and poly-beta-1,6-N-acetylglucosamine synthase</fullName>
    </submittedName>
</protein>
<dbReference type="STRING" id="758820.SAMN00777080_1841"/>
<dbReference type="PANTHER" id="PTHR43685:SF3">
    <property type="entry name" value="SLR2126 PROTEIN"/>
    <property type="match status" value="1"/>
</dbReference>
<evidence type="ECO:0000313" key="4">
    <source>
        <dbReference type="Proteomes" id="UP000192333"/>
    </source>
</evidence>
<feature type="domain" description="Glycosyltransferase 2-like" evidence="2">
    <location>
        <begin position="4"/>
        <end position="166"/>
    </location>
</feature>
<dbReference type="PANTHER" id="PTHR43685">
    <property type="entry name" value="GLYCOSYLTRANSFERASE"/>
    <property type="match status" value="1"/>
</dbReference>
<keyword evidence="1" id="KW-0472">Membrane</keyword>
<dbReference type="GO" id="GO:0016740">
    <property type="term" value="F:transferase activity"/>
    <property type="evidence" value="ECO:0007669"/>
    <property type="project" value="UniProtKB-KW"/>
</dbReference>
<organism evidence="3 4">
    <name type="scientific">Aquiflexum balticum DSM 16537</name>
    <dbReference type="NCBI Taxonomy" id="758820"/>
    <lineage>
        <taxon>Bacteria</taxon>
        <taxon>Pseudomonadati</taxon>
        <taxon>Bacteroidota</taxon>
        <taxon>Cytophagia</taxon>
        <taxon>Cytophagales</taxon>
        <taxon>Cyclobacteriaceae</taxon>
        <taxon>Aquiflexum</taxon>
    </lineage>
</organism>